<dbReference type="RefSeq" id="WP_380839741.1">
    <property type="nucleotide sequence ID" value="NZ_BAABIT010000001.1"/>
</dbReference>
<dbReference type="Pfam" id="PF19797">
    <property type="entry name" value="DUF6281"/>
    <property type="match status" value="1"/>
</dbReference>
<keyword evidence="3" id="KW-1185">Reference proteome</keyword>
<accession>A0ABV9XQN5</accession>
<evidence type="ECO:0000313" key="3">
    <source>
        <dbReference type="Proteomes" id="UP001595829"/>
    </source>
</evidence>
<comment type="caution">
    <text evidence="2">The sequence shown here is derived from an EMBL/GenBank/DDBJ whole genome shotgun (WGS) entry which is preliminary data.</text>
</comment>
<organism evidence="2 3">
    <name type="scientific">Streptomyces coeruleoprunus</name>
    <dbReference type="NCBI Taxonomy" id="285563"/>
    <lineage>
        <taxon>Bacteria</taxon>
        <taxon>Bacillati</taxon>
        <taxon>Actinomycetota</taxon>
        <taxon>Actinomycetes</taxon>
        <taxon>Kitasatosporales</taxon>
        <taxon>Streptomycetaceae</taxon>
        <taxon>Streptomyces</taxon>
    </lineage>
</organism>
<dbReference type="EMBL" id="JBHSJD010000025">
    <property type="protein sequence ID" value="MFC5026470.1"/>
    <property type="molecule type" value="Genomic_DNA"/>
</dbReference>
<proteinExistence type="predicted"/>
<sequence length="120" mass="12365">MLVTSSACGSGDTDVATSNSSGRTAGACVSQFEYQGRTYRDVANIDFTVTTALGFATQASCHDTGTETAETSIKRPAYAVKGISPEVAIAVGDSPSSAALHAVYSGPEVPKELQDLVRSK</sequence>
<dbReference type="Proteomes" id="UP001595829">
    <property type="component" value="Unassembled WGS sequence"/>
</dbReference>
<name>A0ABV9XQN5_9ACTN</name>
<gene>
    <name evidence="2" type="ORF">ACFPM3_30495</name>
</gene>
<dbReference type="InterPro" id="IPR046248">
    <property type="entry name" value="DUF6281"/>
</dbReference>
<evidence type="ECO:0000313" key="2">
    <source>
        <dbReference type="EMBL" id="MFC5026470.1"/>
    </source>
</evidence>
<protein>
    <submittedName>
        <fullName evidence="2">DUF6281 family protein</fullName>
    </submittedName>
</protein>
<feature type="region of interest" description="Disordered" evidence="1">
    <location>
        <begin position="1"/>
        <end position="24"/>
    </location>
</feature>
<reference evidence="3" key="1">
    <citation type="journal article" date="2019" name="Int. J. Syst. Evol. Microbiol.">
        <title>The Global Catalogue of Microorganisms (GCM) 10K type strain sequencing project: providing services to taxonomists for standard genome sequencing and annotation.</title>
        <authorList>
            <consortium name="The Broad Institute Genomics Platform"/>
            <consortium name="The Broad Institute Genome Sequencing Center for Infectious Disease"/>
            <person name="Wu L."/>
            <person name="Ma J."/>
        </authorList>
    </citation>
    <scope>NUCLEOTIDE SEQUENCE [LARGE SCALE GENOMIC DNA]</scope>
    <source>
        <strain evidence="3">CGMCC 4.1648</strain>
    </source>
</reference>
<evidence type="ECO:0000256" key="1">
    <source>
        <dbReference type="SAM" id="MobiDB-lite"/>
    </source>
</evidence>